<feature type="domain" description="F-box" evidence="2">
    <location>
        <begin position="85"/>
        <end position="145"/>
    </location>
</feature>
<dbReference type="EMBL" id="RWJN01000460">
    <property type="protein sequence ID" value="TCD61499.1"/>
    <property type="molecule type" value="Genomic_DNA"/>
</dbReference>
<gene>
    <name evidence="3" type="ORF">EIP91_008365</name>
</gene>
<dbReference type="SUPFAM" id="SSF52047">
    <property type="entry name" value="RNI-like"/>
    <property type="match status" value="1"/>
</dbReference>
<keyword evidence="1" id="KW-0175">Coiled coil</keyword>
<sequence length="624" mass="70455">MTSTLTTDVELSAALEEVESEIRRHEQELDLQLDILQTVRMNRGLAPQPMTASTLNQASSLPEWTKHHFLRLRRLRYLKNSLIPISRLPPEILSQIFFAFCALVKNQPRAFGRYRREFEWLSVAHVCHEWRDVALSTPLFWSNIRLGNLSDTALATILARSQQAPLQITSDFDETRRSRVTCQLLILQEHMARVESLDMCLPPHAFQDTITPSVSPSQMQRLVLKADSDHYTMEDAPLLRQYSFPALKELELRGYRLSWHLSSFPHTLTHMSIDYSNSTAPSRCSVAEVVAAIRPLSKLQDLRVQGMLSKDPVSSAVLPSTSLTNLKYLLIKATPAANAHFLDCFRIPSTASVTIAIERGSTNGLGLLVPSMISKMTYGLSQENLKNPVDEVHIRPSLVKLESTLPTDPTQSRASFSIAFDRFLHIDGEIVAQLFAKLPLGDTQKLVLQDIGGRSEFSLNRAQVSVTTDGWIALFNVLSRVVDLELNKISPPLDALRLLQTRRDDVSHQSYVFPKLRNLKLENMSLTRNSIASELAKAITARAQEGAVLDKLVMRQCWNTGEGLAALREVVDVDAVCTVTDDDFSDDDYDYDYDYRDDVDHDSDSDNIWFDDRAGMYPSYDSDW</sequence>
<protein>
    <recommendedName>
        <fullName evidence="2">F-box domain-containing protein</fullName>
    </recommendedName>
</protein>
<keyword evidence="4" id="KW-1185">Reference proteome</keyword>
<evidence type="ECO:0000256" key="1">
    <source>
        <dbReference type="SAM" id="Coils"/>
    </source>
</evidence>
<feature type="coiled-coil region" evidence="1">
    <location>
        <begin position="8"/>
        <end position="35"/>
    </location>
</feature>
<reference evidence="3 4" key="1">
    <citation type="submission" date="2018-11" db="EMBL/GenBank/DDBJ databases">
        <title>Genome assembly of Steccherinum ochraceum LE-BIN_3174, the white-rot fungus of the Steccherinaceae family (The Residual Polyporoid clade, Polyporales, Basidiomycota).</title>
        <authorList>
            <person name="Fedorova T.V."/>
            <person name="Glazunova O.A."/>
            <person name="Landesman E.O."/>
            <person name="Moiseenko K.V."/>
            <person name="Psurtseva N.V."/>
            <person name="Savinova O.S."/>
            <person name="Shakhova N.V."/>
            <person name="Tyazhelova T.V."/>
            <person name="Vasina D.V."/>
        </authorList>
    </citation>
    <scope>NUCLEOTIDE SEQUENCE [LARGE SCALE GENOMIC DNA]</scope>
    <source>
        <strain evidence="3 4">LE-BIN_3174</strain>
    </source>
</reference>
<dbReference type="Pfam" id="PF12937">
    <property type="entry name" value="F-box-like"/>
    <property type="match status" value="1"/>
</dbReference>
<proteinExistence type="predicted"/>
<accession>A0A4R0RB75</accession>
<name>A0A4R0RB75_9APHY</name>
<dbReference type="AlphaFoldDB" id="A0A4R0RB75"/>
<evidence type="ECO:0000313" key="4">
    <source>
        <dbReference type="Proteomes" id="UP000292702"/>
    </source>
</evidence>
<dbReference type="Gene3D" id="1.20.1280.50">
    <property type="match status" value="1"/>
</dbReference>
<evidence type="ECO:0000259" key="2">
    <source>
        <dbReference type="Pfam" id="PF12937"/>
    </source>
</evidence>
<dbReference type="OrthoDB" id="2801457at2759"/>
<evidence type="ECO:0000313" key="3">
    <source>
        <dbReference type="EMBL" id="TCD61499.1"/>
    </source>
</evidence>
<dbReference type="InterPro" id="IPR001810">
    <property type="entry name" value="F-box_dom"/>
</dbReference>
<comment type="caution">
    <text evidence="3">The sequence shown here is derived from an EMBL/GenBank/DDBJ whole genome shotgun (WGS) entry which is preliminary data.</text>
</comment>
<organism evidence="3 4">
    <name type="scientific">Steccherinum ochraceum</name>
    <dbReference type="NCBI Taxonomy" id="92696"/>
    <lineage>
        <taxon>Eukaryota</taxon>
        <taxon>Fungi</taxon>
        <taxon>Dikarya</taxon>
        <taxon>Basidiomycota</taxon>
        <taxon>Agaricomycotina</taxon>
        <taxon>Agaricomycetes</taxon>
        <taxon>Polyporales</taxon>
        <taxon>Steccherinaceae</taxon>
        <taxon>Steccherinum</taxon>
    </lineage>
</organism>
<dbReference type="Proteomes" id="UP000292702">
    <property type="component" value="Unassembled WGS sequence"/>
</dbReference>